<dbReference type="InterPro" id="IPR018209">
    <property type="entry name" value="Pyrv_Knase_AS"/>
</dbReference>
<accession>A0ABS6MZZ9</accession>
<feature type="domain" description="Pyruvate kinase C-terminal" evidence="5">
    <location>
        <begin position="361"/>
        <end position="476"/>
    </location>
</feature>
<sequence length="483" mass="52130">MPFRRTKIVATLGPSSSSPQVLEQLILAGMNVARLNFSHGSPDEHKARAKLVRELAAKHDRHVALLGDLQGPKIRIAKFANKRIELQQGDAFRFSISHPRDAGNQEVVGIDYPDLVKDCKVGDELLLDDGRVIMVVDQVTASELLCSVTVGGPLSDHKGINRRGGGLTAPALTEKDKADIKLAAEMDLDYLAVSFPRDAADMEYARRLRDEAGSDAWLIAKIERAEAVANDEALDGLIRASDGVMVARGDLGVEIGDAELVGIQKKIIAHARTLNKVVITATQMMESMIHSPMPTRAEVSDVANAALDYTDAVMLSAESAAGDYPVEAVKAMARVCVGAEKHPTSQKSRHRMGETFERCDESIALAAMYTANHFPKVTAIIALTESGYTPLIMSRIRSAVPIFAYSPHRATQARVAMFRGVQTIPFDAAALAPEKVSQAAVDELLKRGVVQPGDWVIMTKGDSFDTIGGTNTLKILHVGEPLA</sequence>
<dbReference type="Proteomes" id="UP000813068">
    <property type="component" value="Unassembled WGS sequence"/>
</dbReference>
<dbReference type="EMBL" id="JAHRGL010000057">
    <property type="protein sequence ID" value="MBV2134354.1"/>
    <property type="molecule type" value="Genomic_DNA"/>
</dbReference>
<name>A0ABS6MZZ9_9GAMM</name>
<evidence type="ECO:0000313" key="6">
    <source>
        <dbReference type="EMBL" id="MBV2134354.1"/>
    </source>
</evidence>
<feature type="domain" description="Pyruvate kinase barrel" evidence="4">
    <location>
        <begin position="4"/>
        <end position="329"/>
    </location>
</feature>
<dbReference type="NCBIfam" id="NF004978">
    <property type="entry name" value="PRK06354.1"/>
    <property type="match status" value="1"/>
</dbReference>
<proteinExistence type="predicted"/>
<evidence type="ECO:0000313" key="7">
    <source>
        <dbReference type="Proteomes" id="UP000813068"/>
    </source>
</evidence>
<dbReference type="InterPro" id="IPR015795">
    <property type="entry name" value="Pyrv_Knase_C"/>
</dbReference>
<evidence type="ECO:0000259" key="5">
    <source>
        <dbReference type="Pfam" id="PF02887"/>
    </source>
</evidence>
<evidence type="ECO:0000256" key="1">
    <source>
        <dbReference type="ARBA" id="ARBA00022679"/>
    </source>
</evidence>
<dbReference type="EC" id="2.7.1.40" evidence="3"/>
<keyword evidence="1 6" id="KW-0808">Transferase</keyword>
<evidence type="ECO:0000256" key="2">
    <source>
        <dbReference type="ARBA" id="ARBA00022723"/>
    </source>
</evidence>
<dbReference type="NCBIfam" id="TIGR01064">
    <property type="entry name" value="pyruv_kin"/>
    <property type="match status" value="1"/>
</dbReference>
<reference evidence="6 7" key="1">
    <citation type="submission" date="2021-06" db="EMBL/GenBank/DDBJ databases">
        <title>Differences between aerobic and microaerobic xylene degrading microbial communities.</title>
        <authorList>
            <person name="Banerjee S."/>
            <person name="Tancsics A."/>
        </authorList>
    </citation>
    <scope>NUCLEOTIDE SEQUENCE [LARGE SCALE GENOMIC DNA]</scope>
    <source>
        <strain evidence="6 7">MAP12</strain>
    </source>
</reference>
<comment type="caution">
    <text evidence="6">The sequence shown here is derived from an EMBL/GenBank/DDBJ whole genome shotgun (WGS) entry which is preliminary data.</text>
</comment>
<dbReference type="Pfam" id="PF02887">
    <property type="entry name" value="PK_C"/>
    <property type="match status" value="1"/>
</dbReference>
<evidence type="ECO:0000256" key="3">
    <source>
        <dbReference type="NCBIfam" id="TIGR01064"/>
    </source>
</evidence>
<evidence type="ECO:0000259" key="4">
    <source>
        <dbReference type="Pfam" id="PF00224"/>
    </source>
</evidence>
<keyword evidence="7" id="KW-1185">Reference proteome</keyword>
<dbReference type="GO" id="GO:0016301">
    <property type="term" value="F:kinase activity"/>
    <property type="evidence" value="ECO:0007669"/>
    <property type="project" value="UniProtKB-KW"/>
</dbReference>
<gene>
    <name evidence="6" type="primary">pyk</name>
    <name evidence="6" type="ORF">KRX52_16360</name>
</gene>
<keyword evidence="6" id="KW-0670">Pyruvate</keyword>
<organism evidence="6 7">
    <name type="scientific">Geopseudomonas aromaticivorans</name>
    <dbReference type="NCBI Taxonomy" id="2849492"/>
    <lineage>
        <taxon>Bacteria</taxon>
        <taxon>Pseudomonadati</taxon>
        <taxon>Pseudomonadota</taxon>
        <taxon>Gammaproteobacteria</taxon>
        <taxon>Pseudomonadales</taxon>
        <taxon>Pseudomonadaceae</taxon>
        <taxon>Geopseudomonas</taxon>
    </lineage>
</organism>
<keyword evidence="6" id="KW-0418">Kinase</keyword>
<protein>
    <recommendedName>
        <fullName evidence="3">Pyruvate kinase</fullName>
        <ecNumber evidence="3">2.7.1.40</ecNumber>
    </recommendedName>
</protein>
<keyword evidence="2" id="KW-0479">Metal-binding</keyword>
<dbReference type="Pfam" id="PF00224">
    <property type="entry name" value="PK"/>
    <property type="match status" value="1"/>
</dbReference>
<dbReference type="InterPro" id="IPR001697">
    <property type="entry name" value="Pyr_Knase"/>
</dbReference>
<dbReference type="InterPro" id="IPR015793">
    <property type="entry name" value="Pyrv_Knase_brl"/>
</dbReference>
<dbReference type="RefSeq" id="WP_217682795.1">
    <property type="nucleotide sequence ID" value="NZ_JAHRGL010000057.1"/>
</dbReference>
<dbReference type="PANTHER" id="PTHR11817">
    <property type="entry name" value="PYRUVATE KINASE"/>
    <property type="match status" value="1"/>
</dbReference>
<dbReference type="GO" id="GO:0004743">
    <property type="term" value="F:pyruvate kinase activity"/>
    <property type="evidence" value="ECO:0007669"/>
    <property type="project" value="UniProtKB-EC"/>
</dbReference>
<dbReference type="NCBIfam" id="NF004491">
    <property type="entry name" value="PRK05826.1"/>
    <property type="match status" value="1"/>
</dbReference>
<dbReference type="PROSITE" id="PS00110">
    <property type="entry name" value="PYRUVATE_KINASE"/>
    <property type="match status" value="1"/>
</dbReference>